<dbReference type="InterPro" id="IPR011004">
    <property type="entry name" value="Trimer_LpxA-like_sf"/>
</dbReference>
<accession>A0A518IV88</accession>
<dbReference type="InterPro" id="IPR029098">
    <property type="entry name" value="Acetyltransf_C"/>
</dbReference>
<keyword evidence="2" id="KW-0444">Lipid biosynthesis</keyword>
<dbReference type="NCBIfam" id="NF003657">
    <property type="entry name" value="PRK05289.1"/>
    <property type="match status" value="1"/>
</dbReference>
<dbReference type="Pfam" id="PF13720">
    <property type="entry name" value="Acetyltransf_11"/>
    <property type="match status" value="1"/>
</dbReference>
<dbReference type="InterPro" id="IPR010137">
    <property type="entry name" value="Lipid_A_LpxA"/>
</dbReference>
<keyword evidence="5" id="KW-0677">Repeat</keyword>
<evidence type="ECO:0000256" key="4">
    <source>
        <dbReference type="ARBA" id="ARBA00022679"/>
    </source>
</evidence>
<dbReference type="GO" id="GO:0008780">
    <property type="term" value="F:acyl-[acyl-carrier-protein]-UDP-N-acetylglucosamine O-acyltransferase activity"/>
    <property type="evidence" value="ECO:0007669"/>
    <property type="project" value="UniProtKB-EC"/>
</dbReference>
<dbReference type="InterPro" id="IPR037157">
    <property type="entry name" value="Acetyltransf_C_sf"/>
</dbReference>
<keyword evidence="7 9" id="KW-0012">Acyltransferase</keyword>
<sequence>MSVTIAHTAVVDPRAQLGDDVRVGHFCLIGPHARIGAGTQIENHVTIMGHTTIGENNHIFPNVVIGGEPQDLSYQGSPTQVIIGDGNVIREGCTINRATEKEDGITSIGDHCYLMAYAHVAHDCRLSDRIVMANNCMLGGHVHIDHDAILSGGVAVHHYASVGAYCFISGLSRVKQDVPPYMLAEGSPARPRTVNVVGLKRNDFSNDEIRVITEAFKLYYRRSVGVAETRQRLLNSGPIQPSLLRLLDFLEHQTGGKNGRGRDRRKAA</sequence>
<dbReference type="PANTHER" id="PTHR43480">
    <property type="entry name" value="ACYL-[ACYL-CARRIER-PROTEIN]--UDP-N-ACETYLGLUCOSAMINE O-ACYLTRANSFERASE"/>
    <property type="match status" value="1"/>
</dbReference>
<dbReference type="AlphaFoldDB" id="A0A518IV88"/>
<dbReference type="GO" id="GO:0009245">
    <property type="term" value="P:lipid A biosynthetic process"/>
    <property type="evidence" value="ECO:0007669"/>
    <property type="project" value="UniProtKB-KW"/>
</dbReference>
<evidence type="ECO:0000256" key="5">
    <source>
        <dbReference type="ARBA" id="ARBA00022737"/>
    </source>
</evidence>
<dbReference type="CDD" id="cd03351">
    <property type="entry name" value="LbH_UDP-GlcNAc_AT"/>
    <property type="match status" value="1"/>
</dbReference>
<evidence type="ECO:0000256" key="2">
    <source>
        <dbReference type="ARBA" id="ARBA00022516"/>
    </source>
</evidence>
<keyword evidence="4 9" id="KW-0808">Transferase</keyword>
<dbReference type="RefSeq" id="WP_145123487.1">
    <property type="nucleotide sequence ID" value="NZ_CP036292.1"/>
</dbReference>
<dbReference type="PROSITE" id="PS00101">
    <property type="entry name" value="HEXAPEP_TRANSFERASES"/>
    <property type="match status" value="1"/>
</dbReference>
<keyword evidence="10" id="KW-1185">Reference proteome</keyword>
<dbReference type="NCBIfam" id="TIGR01852">
    <property type="entry name" value="lipid_A_lpxA"/>
    <property type="match status" value="1"/>
</dbReference>
<organism evidence="9 10">
    <name type="scientific">Rosistilla oblonga</name>
    <dbReference type="NCBI Taxonomy" id="2527990"/>
    <lineage>
        <taxon>Bacteria</taxon>
        <taxon>Pseudomonadati</taxon>
        <taxon>Planctomycetota</taxon>
        <taxon>Planctomycetia</taxon>
        <taxon>Pirellulales</taxon>
        <taxon>Pirellulaceae</taxon>
        <taxon>Rosistilla</taxon>
    </lineage>
</organism>
<feature type="domain" description="UDP N-acetylglucosamine O-acyltransferase C-terminal" evidence="8">
    <location>
        <begin position="177"/>
        <end position="254"/>
    </location>
</feature>
<dbReference type="EMBL" id="CP036318">
    <property type="protein sequence ID" value="QDV56985.1"/>
    <property type="molecule type" value="Genomic_DNA"/>
</dbReference>
<protein>
    <submittedName>
        <fullName evidence="9">Acyl-[acyl-carrier-protein]--UDP-N-acetylglucosamine O-acyltransferase</fullName>
        <ecNumber evidence="9">2.3.1.129</ecNumber>
    </submittedName>
</protein>
<reference evidence="9 10" key="1">
    <citation type="submission" date="2019-02" db="EMBL/GenBank/DDBJ databases">
        <title>Deep-cultivation of Planctomycetes and their phenomic and genomic characterization uncovers novel biology.</title>
        <authorList>
            <person name="Wiegand S."/>
            <person name="Jogler M."/>
            <person name="Boedeker C."/>
            <person name="Pinto D."/>
            <person name="Vollmers J."/>
            <person name="Rivas-Marin E."/>
            <person name="Kohn T."/>
            <person name="Peeters S.H."/>
            <person name="Heuer A."/>
            <person name="Rast P."/>
            <person name="Oberbeckmann S."/>
            <person name="Bunk B."/>
            <person name="Jeske O."/>
            <person name="Meyerdierks A."/>
            <person name="Storesund J.E."/>
            <person name="Kallscheuer N."/>
            <person name="Luecker S."/>
            <person name="Lage O.M."/>
            <person name="Pohl T."/>
            <person name="Merkel B.J."/>
            <person name="Hornburger P."/>
            <person name="Mueller R.-W."/>
            <person name="Bruemmer F."/>
            <person name="Labrenz M."/>
            <person name="Spormann A.M."/>
            <person name="Op den Camp H."/>
            <person name="Overmann J."/>
            <person name="Amann R."/>
            <person name="Jetten M.S.M."/>
            <person name="Mascher T."/>
            <person name="Medema M.H."/>
            <person name="Devos D.P."/>
            <person name="Kaster A.-K."/>
            <person name="Ovreas L."/>
            <person name="Rohde M."/>
            <person name="Galperin M.Y."/>
            <person name="Jogler C."/>
        </authorList>
    </citation>
    <scope>NUCLEOTIDE SEQUENCE [LARGE SCALE GENOMIC DNA]</scope>
    <source>
        <strain evidence="9 10">Mal33</strain>
    </source>
</reference>
<dbReference type="PIRSF" id="PIRSF000456">
    <property type="entry name" value="UDP-GlcNAc_acltr"/>
    <property type="match status" value="1"/>
</dbReference>
<keyword evidence="3" id="KW-0441">Lipid A biosynthesis</keyword>
<dbReference type="Gene3D" id="2.160.10.10">
    <property type="entry name" value="Hexapeptide repeat proteins"/>
    <property type="match status" value="1"/>
</dbReference>
<dbReference type="GO" id="GO:0016020">
    <property type="term" value="C:membrane"/>
    <property type="evidence" value="ECO:0007669"/>
    <property type="project" value="GOC"/>
</dbReference>
<proteinExistence type="predicted"/>
<evidence type="ECO:0000256" key="6">
    <source>
        <dbReference type="ARBA" id="ARBA00023098"/>
    </source>
</evidence>
<evidence type="ECO:0000259" key="8">
    <source>
        <dbReference type="Pfam" id="PF13720"/>
    </source>
</evidence>
<dbReference type="EC" id="2.3.1.129" evidence="9"/>
<evidence type="ECO:0000256" key="3">
    <source>
        <dbReference type="ARBA" id="ARBA00022556"/>
    </source>
</evidence>
<name>A0A518IV88_9BACT</name>
<dbReference type="Proteomes" id="UP000316770">
    <property type="component" value="Chromosome"/>
</dbReference>
<dbReference type="InterPro" id="IPR001451">
    <property type="entry name" value="Hexapep"/>
</dbReference>
<dbReference type="OrthoDB" id="9807278at2"/>
<evidence type="ECO:0000256" key="7">
    <source>
        <dbReference type="ARBA" id="ARBA00023315"/>
    </source>
</evidence>
<dbReference type="Gene3D" id="1.20.1180.10">
    <property type="entry name" value="Udp N-acetylglucosamine O-acyltransferase, C-terminal domain"/>
    <property type="match status" value="1"/>
</dbReference>
<keyword evidence="1" id="KW-0963">Cytoplasm</keyword>
<keyword evidence="6" id="KW-0443">Lipid metabolism</keyword>
<dbReference type="InterPro" id="IPR018357">
    <property type="entry name" value="Hexapep_transf_CS"/>
</dbReference>
<evidence type="ECO:0000313" key="9">
    <source>
        <dbReference type="EMBL" id="QDV56985.1"/>
    </source>
</evidence>
<dbReference type="PANTHER" id="PTHR43480:SF1">
    <property type="entry name" value="ACYL-[ACYL-CARRIER-PROTEIN]--UDP-N-ACETYLGLUCOSAMINE O-ACYLTRANSFERASE, MITOCHONDRIAL-RELATED"/>
    <property type="match status" value="1"/>
</dbReference>
<evidence type="ECO:0000256" key="1">
    <source>
        <dbReference type="ARBA" id="ARBA00022490"/>
    </source>
</evidence>
<evidence type="ECO:0000313" key="10">
    <source>
        <dbReference type="Proteomes" id="UP000316770"/>
    </source>
</evidence>
<gene>
    <name evidence="9" type="primary">lpxA</name>
    <name evidence="9" type="ORF">Mal33_29860</name>
</gene>
<dbReference type="Pfam" id="PF00132">
    <property type="entry name" value="Hexapep"/>
    <property type="match status" value="1"/>
</dbReference>
<dbReference type="SUPFAM" id="SSF51161">
    <property type="entry name" value="Trimeric LpxA-like enzymes"/>
    <property type="match status" value="1"/>
</dbReference>